<dbReference type="AlphaFoldDB" id="A0A8H4A3J9"/>
<protein>
    <submittedName>
        <fullName evidence="2">Uncharacterized protein</fullName>
    </submittedName>
</protein>
<accession>A0A8H4A3J9</accession>
<evidence type="ECO:0000313" key="3">
    <source>
        <dbReference type="Proteomes" id="UP000439903"/>
    </source>
</evidence>
<organism evidence="2 3">
    <name type="scientific">Gigaspora margarita</name>
    <dbReference type="NCBI Taxonomy" id="4874"/>
    <lineage>
        <taxon>Eukaryota</taxon>
        <taxon>Fungi</taxon>
        <taxon>Fungi incertae sedis</taxon>
        <taxon>Mucoromycota</taxon>
        <taxon>Glomeromycotina</taxon>
        <taxon>Glomeromycetes</taxon>
        <taxon>Diversisporales</taxon>
        <taxon>Gigasporaceae</taxon>
        <taxon>Gigaspora</taxon>
    </lineage>
</organism>
<evidence type="ECO:0000313" key="2">
    <source>
        <dbReference type="EMBL" id="KAF0421756.1"/>
    </source>
</evidence>
<dbReference type="OrthoDB" id="2421246at2759"/>
<keyword evidence="3" id="KW-1185">Reference proteome</keyword>
<feature type="region of interest" description="Disordered" evidence="1">
    <location>
        <begin position="72"/>
        <end position="117"/>
    </location>
</feature>
<feature type="compositionally biased region" description="Basic and acidic residues" evidence="1">
    <location>
        <begin position="108"/>
        <end position="117"/>
    </location>
</feature>
<evidence type="ECO:0000256" key="1">
    <source>
        <dbReference type="SAM" id="MobiDB-lite"/>
    </source>
</evidence>
<dbReference type="EMBL" id="WTPW01001665">
    <property type="protein sequence ID" value="KAF0421756.1"/>
    <property type="molecule type" value="Genomic_DNA"/>
</dbReference>
<feature type="compositionally biased region" description="Low complexity" evidence="1">
    <location>
        <begin position="72"/>
        <end position="87"/>
    </location>
</feature>
<gene>
    <name evidence="2" type="ORF">F8M41_006719</name>
</gene>
<reference evidence="2 3" key="1">
    <citation type="journal article" date="2019" name="Environ. Microbiol.">
        <title>At the nexus of three kingdoms: the genome of the mycorrhizal fungus Gigaspora margarita provides insights into plant, endobacterial and fungal interactions.</title>
        <authorList>
            <person name="Venice F."/>
            <person name="Ghignone S."/>
            <person name="Salvioli di Fossalunga A."/>
            <person name="Amselem J."/>
            <person name="Novero M."/>
            <person name="Xianan X."/>
            <person name="Sedzielewska Toro K."/>
            <person name="Morin E."/>
            <person name="Lipzen A."/>
            <person name="Grigoriev I.V."/>
            <person name="Henrissat B."/>
            <person name="Martin F.M."/>
            <person name="Bonfante P."/>
        </authorList>
    </citation>
    <scope>NUCLEOTIDE SEQUENCE [LARGE SCALE GENOMIC DNA]</scope>
    <source>
        <strain evidence="2 3">BEG34</strain>
    </source>
</reference>
<comment type="caution">
    <text evidence="2">The sequence shown here is derived from an EMBL/GenBank/DDBJ whole genome shotgun (WGS) entry which is preliminary data.</text>
</comment>
<sequence length="117" mass="13599">MFIASCNNRSYELIFAKSSRIVCDEQKKNDDEVKLWREMNNGMYWAHKECKPDKDNFEYPARNISLLFYASPVSSSSNTKNSSMASSPYREGEQIRTRKVSDINPPLHEGRSLKKKK</sequence>
<proteinExistence type="predicted"/>
<dbReference type="Proteomes" id="UP000439903">
    <property type="component" value="Unassembled WGS sequence"/>
</dbReference>
<feature type="compositionally biased region" description="Basic and acidic residues" evidence="1">
    <location>
        <begin position="90"/>
        <end position="101"/>
    </location>
</feature>
<name>A0A8H4A3J9_GIGMA</name>